<keyword evidence="2" id="KW-1185">Reference proteome</keyword>
<evidence type="ECO:0000313" key="1">
    <source>
        <dbReference type="EMBL" id="GFO24890.1"/>
    </source>
</evidence>
<reference evidence="1 2" key="1">
    <citation type="journal article" date="2021" name="Elife">
        <title>Chloroplast acquisition without the gene transfer in kleptoplastic sea slugs, Plakobranchus ocellatus.</title>
        <authorList>
            <person name="Maeda T."/>
            <person name="Takahashi S."/>
            <person name="Yoshida T."/>
            <person name="Shimamura S."/>
            <person name="Takaki Y."/>
            <person name="Nagai Y."/>
            <person name="Toyoda A."/>
            <person name="Suzuki Y."/>
            <person name="Arimoto A."/>
            <person name="Ishii H."/>
            <person name="Satoh N."/>
            <person name="Nishiyama T."/>
            <person name="Hasebe M."/>
            <person name="Maruyama T."/>
            <person name="Minagawa J."/>
            <person name="Obokata J."/>
            <person name="Shigenobu S."/>
        </authorList>
    </citation>
    <scope>NUCLEOTIDE SEQUENCE [LARGE SCALE GENOMIC DNA]</scope>
</reference>
<dbReference type="EMBL" id="BLXT01005660">
    <property type="protein sequence ID" value="GFO24890.1"/>
    <property type="molecule type" value="Genomic_DNA"/>
</dbReference>
<organism evidence="1 2">
    <name type="scientific">Plakobranchus ocellatus</name>
    <dbReference type="NCBI Taxonomy" id="259542"/>
    <lineage>
        <taxon>Eukaryota</taxon>
        <taxon>Metazoa</taxon>
        <taxon>Spiralia</taxon>
        <taxon>Lophotrochozoa</taxon>
        <taxon>Mollusca</taxon>
        <taxon>Gastropoda</taxon>
        <taxon>Heterobranchia</taxon>
        <taxon>Euthyneura</taxon>
        <taxon>Panpulmonata</taxon>
        <taxon>Sacoglossa</taxon>
        <taxon>Placobranchoidea</taxon>
        <taxon>Plakobranchidae</taxon>
        <taxon>Plakobranchus</taxon>
    </lineage>
</organism>
<evidence type="ECO:0000313" key="2">
    <source>
        <dbReference type="Proteomes" id="UP000735302"/>
    </source>
</evidence>
<sequence>MSSGQASDEESFPWCAAAKRGSKAKVDSELGLRSAGTYLSRIRVLRPTDWFDGKPRSLRWTKIKPNQPMSDAVCSTSLVKAMLFNLMGVTASASSQPSHTITCSMFPWDDRGDGHPSDTTLLNTLAPVLVAHGLLTHGTTKLPPPTTKRTKN</sequence>
<accession>A0AAV4BZX7</accession>
<dbReference type="AlphaFoldDB" id="A0AAV4BZX7"/>
<protein>
    <submittedName>
        <fullName evidence="1">Uncharacterized protein</fullName>
    </submittedName>
</protein>
<dbReference type="Proteomes" id="UP000735302">
    <property type="component" value="Unassembled WGS sequence"/>
</dbReference>
<comment type="caution">
    <text evidence="1">The sequence shown here is derived from an EMBL/GenBank/DDBJ whole genome shotgun (WGS) entry which is preliminary data.</text>
</comment>
<proteinExistence type="predicted"/>
<gene>
    <name evidence="1" type="ORF">PoB_005139500</name>
</gene>
<name>A0AAV4BZX7_9GAST</name>